<protein>
    <submittedName>
        <fullName evidence="7">TetR family transcriptional regulator</fullName>
    </submittedName>
</protein>
<feature type="domain" description="HTH tetR-type" evidence="6">
    <location>
        <begin position="27"/>
        <end position="87"/>
    </location>
</feature>
<name>A0A562R1V5_9BRAD</name>
<organism evidence="7 8">
    <name type="scientific">Bradyrhizobium huanghuaihaiense</name>
    <dbReference type="NCBI Taxonomy" id="990078"/>
    <lineage>
        <taxon>Bacteria</taxon>
        <taxon>Pseudomonadati</taxon>
        <taxon>Pseudomonadota</taxon>
        <taxon>Alphaproteobacteria</taxon>
        <taxon>Hyphomicrobiales</taxon>
        <taxon>Nitrobacteraceae</taxon>
        <taxon>Bradyrhizobium</taxon>
    </lineage>
</organism>
<comment type="caution">
    <text evidence="7">The sequence shown here is derived from an EMBL/GenBank/DDBJ whole genome shotgun (WGS) entry which is preliminary data.</text>
</comment>
<keyword evidence="3" id="KW-0804">Transcription</keyword>
<dbReference type="InterPro" id="IPR039536">
    <property type="entry name" value="TetR_C_Proteobacteria"/>
</dbReference>
<keyword evidence="2 4" id="KW-0238">DNA-binding</keyword>
<feature type="DNA-binding region" description="H-T-H motif" evidence="4">
    <location>
        <begin position="50"/>
        <end position="69"/>
    </location>
</feature>
<dbReference type="Pfam" id="PF00440">
    <property type="entry name" value="TetR_N"/>
    <property type="match status" value="1"/>
</dbReference>
<evidence type="ECO:0000313" key="7">
    <source>
        <dbReference type="EMBL" id="TWI62356.1"/>
    </source>
</evidence>
<dbReference type="Pfam" id="PF14246">
    <property type="entry name" value="TetR_C_7"/>
    <property type="match status" value="1"/>
</dbReference>
<sequence length="220" mass="24323">MARKSVSRRQAGGSPPPERDVALPAPDARLAHLLAAAKDTFTSKGFAATTMDDIAGAAGMSKKTLYKLFASKTELFRAMLLRSLPEADYADTPAEGSPVTRLRNMLREAADVALSPGEIALQRLIIGERQASPELGRMFAEVIMESGTEHIVELLKTIRLEPRFEGVPLRLISEMLFGMVFGHDHFRLLTDTEFRINRRVLDRRIDLAIATFCAAEDQAR</sequence>
<dbReference type="PRINTS" id="PR00455">
    <property type="entry name" value="HTHTETR"/>
</dbReference>
<evidence type="ECO:0000256" key="5">
    <source>
        <dbReference type="SAM" id="MobiDB-lite"/>
    </source>
</evidence>
<keyword evidence="8" id="KW-1185">Reference proteome</keyword>
<evidence type="ECO:0000256" key="2">
    <source>
        <dbReference type="ARBA" id="ARBA00023125"/>
    </source>
</evidence>
<dbReference type="PANTHER" id="PTHR30055:SF234">
    <property type="entry name" value="HTH-TYPE TRANSCRIPTIONAL REGULATOR BETI"/>
    <property type="match status" value="1"/>
</dbReference>
<dbReference type="SUPFAM" id="SSF46689">
    <property type="entry name" value="Homeodomain-like"/>
    <property type="match status" value="1"/>
</dbReference>
<dbReference type="InterPro" id="IPR036271">
    <property type="entry name" value="Tet_transcr_reg_TetR-rel_C_sf"/>
</dbReference>
<dbReference type="SUPFAM" id="SSF48498">
    <property type="entry name" value="Tetracyclin repressor-like, C-terminal domain"/>
    <property type="match status" value="1"/>
</dbReference>
<evidence type="ECO:0000256" key="1">
    <source>
        <dbReference type="ARBA" id="ARBA00023015"/>
    </source>
</evidence>
<evidence type="ECO:0000313" key="8">
    <source>
        <dbReference type="Proteomes" id="UP000316291"/>
    </source>
</evidence>
<evidence type="ECO:0000256" key="4">
    <source>
        <dbReference type="PROSITE-ProRule" id="PRU00335"/>
    </source>
</evidence>
<keyword evidence="1" id="KW-0805">Transcription regulation</keyword>
<evidence type="ECO:0000259" key="6">
    <source>
        <dbReference type="PROSITE" id="PS50977"/>
    </source>
</evidence>
<dbReference type="GO" id="GO:0003700">
    <property type="term" value="F:DNA-binding transcription factor activity"/>
    <property type="evidence" value="ECO:0007669"/>
    <property type="project" value="TreeGrafter"/>
</dbReference>
<dbReference type="PROSITE" id="PS50977">
    <property type="entry name" value="HTH_TETR_2"/>
    <property type="match status" value="1"/>
</dbReference>
<accession>A0A562R1V5</accession>
<dbReference type="PANTHER" id="PTHR30055">
    <property type="entry name" value="HTH-TYPE TRANSCRIPTIONAL REGULATOR RUTR"/>
    <property type="match status" value="1"/>
</dbReference>
<dbReference type="RefSeq" id="WP_018641737.1">
    <property type="nucleotide sequence ID" value="NZ_VLLA01000022.1"/>
</dbReference>
<dbReference type="InterPro" id="IPR050109">
    <property type="entry name" value="HTH-type_TetR-like_transc_reg"/>
</dbReference>
<dbReference type="EMBL" id="VLLA01000022">
    <property type="protein sequence ID" value="TWI62356.1"/>
    <property type="molecule type" value="Genomic_DNA"/>
</dbReference>
<reference evidence="7 8" key="1">
    <citation type="journal article" date="2015" name="Stand. Genomic Sci.">
        <title>Genomic Encyclopedia of Bacterial and Archaeal Type Strains, Phase III: the genomes of soil and plant-associated and newly described type strains.</title>
        <authorList>
            <person name="Whitman W.B."/>
            <person name="Woyke T."/>
            <person name="Klenk H.P."/>
            <person name="Zhou Y."/>
            <person name="Lilburn T.G."/>
            <person name="Beck B.J."/>
            <person name="De Vos P."/>
            <person name="Vandamme P."/>
            <person name="Eisen J.A."/>
            <person name="Garrity G."/>
            <person name="Hugenholtz P."/>
            <person name="Kyrpides N.C."/>
        </authorList>
    </citation>
    <scope>NUCLEOTIDE SEQUENCE [LARGE SCALE GENOMIC DNA]</scope>
    <source>
        <strain evidence="7 8">CGMCC 1.10948</strain>
    </source>
</reference>
<gene>
    <name evidence="7" type="ORF">IQ16_06683</name>
</gene>
<dbReference type="Gene3D" id="1.10.357.10">
    <property type="entry name" value="Tetracycline Repressor, domain 2"/>
    <property type="match status" value="1"/>
</dbReference>
<dbReference type="Proteomes" id="UP000316291">
    <property type="component" value="Unassembled WGS sequence"/>
</dbReference>
<dbReference type="InterPro" id="IPR009057">
    <property type="entry name" value="Homeodomain-like_sf"/>
</dbReference>
<evidence type="ECO:0000256" key="3">
    <source>
        <dbReference type="ARBA" id="ARBA00023163"/>
    </source>
</evidence>
<dbReference type="FunFam" id="1.10.10.60:FF:000141">
    <property type="entry name" value="TetR family transcriptional regulator"/>
    <property type="match status" value="1"/>
</dbReference>
<dbReference type="GO" id="GO:0000976">
    <property type="term" value="F:transcription cis-regulatory region binding"/>
    <property type="evidence" value="ECO:0007669"/>
    <property type="project" value="TreeGrafter"/>
</dbReference>
<proteinExistence type="predicted"/>
<feature type="region of interest" description="Disordered" evidence="5">
    <location>
        <begin position="1"/>
        <end position="23"/>
    </location>
</feature>
<dbReference type="AlphaFoldDB" id="A0A562R1V5"/>
<dbReference type="InterPro" id="IPR001647">
    <property type="entry name" value="HTH_TetR"/>
</dbReference>